<evidence type="ECO:0000256" key="4">
    <source>
        <dbReference type="SAM" id="MobiDB-lite"/>
    </source>
</evidence>
<sequence>MVGGIYEVVRLVGGLRGNHFTTATTSTTPRAITTALATSGGDIIIFSHRDGESATRRIPWTSEENRKPVALAFSPTAEWLVVASEDGTLFIVPLGSRLDPDISQDHRFKTDDVLVLPPNGSRARPTSLIWWQTLVGDASLAIIGTELGELSFIELSSGKEVGGTYITVPVKHLHLCRDNSLDTVYLLITGPEDRQWRLVLEQRSSQYLFPLEHITAEWPEDESPGCSLHRSGPPPRSRLLGLKQLSVEKLQMLRQRLVEAKTGSRRKPLTENKGVDTCDIDEMSATTTPEQAMTTSTTSIASGGEGETAPPVATRPERLCKFIHDVLATPQYAKERYLLAGHCKSNSTLMVYSTDLEPTPLYVFKIIPNADKVVLQDEMIFLSDTESCQKITMVSTFFSSSSKIDGTIDSKINPVIQEIELPEDEEILSLYPSPSLVSLEVNNSPSCSGRSSVMGRARGEDDEEDIELPTHTWPHGCLILTSKALYICQPRTSVESLFMNLVLRAGDIDSANKLGVIFSLDPKLFELAADVKLRSRNFSTAIALYKHSRCPHVKCSIKFAAQGLVTEFLTYMGTLTSGVSGPDLGVEERRNLANLAIMCHLHHLCLPGPRKPPPQQQALRNLLLFLRDNQHYDEVLSLTLAAGAWRWETLQYLAASRGLYLEKLQVLLSSRASPILDTLSPEQLSSSTNQDGVLPIAREREAGYLHCVSDPELRQVLLVRPSLARRHIALVLSLLTTVEIPVLRRMADLYNPTQPAIRPFLQTTNGKKQAFPPLSSMVQNSCLLPYGNEELVSVEAFVEVFLSIIIQLNQRRGWKYNPDLLTYKMETPKETVPVPVEKVRRQVLSCGYGHTAVIIGGALYTWGTPDYGVLGHGPRATTNPKLFSGLVVSLPEDQEPTYNGSIPHVMGGPTPLAPLMNGKVLCSSICDGSEPRLLSHFNQMQVLCIAGGKNHMLALTDNGIYGWGSNKYGQVGTGGTGRHPRPTLLTSLEGKGIISVACGQFHSLAVSEDGKLYTWGWGVHGQLGNNNVEDCLVPTIVERLAKKHIVFADGGYAHSVAMASNGNVYAWGCGTYGQIGNGGIVKVTRPERVPLPGPATHLAAGYFQNIAVTKNHKVYMWGNNPACLRVQAQLQRRARTTQQAAEGVKKCSGDDRQSAKTKNDNSNESVEDDKEVDGGEEACVTLDDDKKSIITNGANGNSEQVDAVNGNEHLCDDISLCTTLDDSEETITTLPEDEDSDKCDDHKSFVISPEPSPEKFLGNGEGKCDTSEDISKDVSENCTNSSSTSNNCSSNPLEICSKEDSSSKSSKIEEYSVPTSGTRKVSANTVPSCDPSDLGHLLPQEVEMPHGFGAVRAVACGSQHCVLLTTHGALYAWGRNMSGQLGTGNRREVLTPTRILDEAYITDIACGADFTLALESQGQLWGWGSNYYSQLGKNNTSEDDKGQAGRVFMLRTTKRVLKVPHSVHSNCESPRIINGLPSQPGSPSHHFGMSAGNQEKPKAGAHWWLSQIRLDMIDPPMDEKGANRGDDEDDGVYGDCTLHTALTFLHSSYNVKNITNILQEAEAHQALATLYTLERQYSQAMHHHLCALLTQSNELYKRESDQVQEANDGAKETSLEKDIKDEGHSSQNKQNSSPPEKSLVAEAVRIIDHYLRLQTEESQTGMRHVLQEGISLWLSHALPLAQLEDLLLMHLPRTVYPLALLLFGDGAPNDSEATDDPNSDPAMKVLSQLSTKFCLNLCTSVISHLQAGGAGGEYVDALALISGIQPGAEPSQGSKSTSAFNEETSQLDMALDVLTKKGSDSINLTQEDIAKLQKDDSAHGKKAETRGSISSGSHKPKGGGKVPKEHEKDCVLFTCGHHFTQKDFKTRVLPQMETSVMTVPGLLGNTAKVLLDQYHSDQPEMACPHCVLAHLTIKLTKHKQAK</sequence>
<feature type="repeat" description="RCC1" evidence="3">
    <location>
        <begin position="1062"/>
        <end position="1111"/>
    </location>
</feature>
<dbReference type="PROSITE" id="PS00626">
    <property type="entry name" value="RCC1_2"/>
    <property type="match status" value="1"/>
</dbReference>
<protein>
    <recommendedName>
        <fullName evidence="5">RCC1-like domain-containing protein</fullName>
    </recommendedName>
</protein>
<feature type="compositionally biased region" description="Acidic residues" evidence="4">
    <location>
        <begin position="1165"/>
        <end position="1176"/>
    </location>
</feature>
<name>A0AAW0WAR9_CHEQU</name>
<comment type="caution">
    <text evidence="6">The sequence shown here is derived from an EMBL/GenBank/DDBJ whole genome shotgun (WGS) entry which is preliminary data.</text>
</comment>
<dbReference type="Gene3D" id="2.130.10.30">
    <property type="entry name" value="Regulator of chromosome condensation 1/beta-lactamase-inhibitor protein II"/>
    <property type="match status" value="3"/>
</dbReference>
<dbReference type="PROSITE" id="PS50012">
    <property type="entry name" value="RCC1_3"/>
    <property type="match status" value="5"/>
</dbReference>
<dbReference type="GO" id="GO:0005085">
    <property type="term" value="F:guanyl-nucleotide exchange factor activity"/>
    <property type="evidence" value="ECO:0007669"/>
    <property type="project" value="TreeGrafter"/>
</dbReference>
<keyword evidence="1" id="KW-0344">Guanine-nucleotide releasing factor</keyword>
<evidence type="ECO:0000256" key="2">
    <source>
        <dbReference type="ARBA" id="ARBA00022737"/>
    </source>
</evidence>
<feature type="region of interest" description="Disordered" evidence="4">
    <location>
        <begin position="1231"/>
        <end position="1270"/>
    </location>
</feature>
<dbReference type="InterPro" id="IPR036322">
    <property type="entry name" value="WD40_repeat_dom_sf"/>
</dbReference>
<proteinExistence type="predicted"/>
<dbReference type="PANTHER" id="PTHR45982">
    <property type="entry name" value="REGULATOR OF CHROMOSOME CONDENSATION"/>
    <property type="match status" value="1"/>
</dbReference>
<feature type="compositionally biased region" description="Polar residues" evidence="4">
    <location>
        <begin position="1313"/>
        <end position="1327"/>
    </location>
</feature>
<dbReference type="EMBL" id="JARKIK010000072">
    <property type="protein sequence ID" value="KAK8728321.1"/>
    <property type="molecule type" value="Genomic_DNA"/>
</dbReference>
<dbReference type="InterPro" id="IPR058923">
    <property type="entry name" value="RCC1-like_dom"/>
</dbReference>
<feature type="compositionally biased region" description="Polar residues" evidence="4">
    <location>
        <begin position="284"/>
        <end position="301"/>
    </location>
</feature>
<feature type="region of interest" description="Disordered" evidence="4">
    <location>
        <begin position="1600"/>
        <end position="1637"/>
    </location>
</feature>
<feature type="compositionally biased region" description="Basic and acidic residues" evidence="4">
    <location>
        <begin position="1608"/>
        <end position="1624"/>
    </location>
</feature>
<dbReference type="InterPro" id="IPR000408">
    <property type="entry name" value="Reg_chr_condens"/>
</dbReference>
<evidence type="ECO:0000313" key="6">
    <source>
        <dbReference type="EMBL" id="KAK8728321.1"/>
    </source>
</evidence>
<keyword evidence="7" id="KW-1185">Reference proteome</keyword>
<feature type="region of interest" description="Disordered" evidence="4">
    <location>
        <begin position="1306"/>
        <end position="1327"/>
    </location>
</feature>
<feature type="repeat" description="RCC1" evidence="3">
    <location>
        <begin position="958"/>
        <end position="1009"/>
    </location>
</feature>
<feature type="compositionally biased region" description="Basic and acidic residues" evidence="4">
    <location>
        <begin position="1143"/>
        <end position="1161"/>
    </location>
</feature>
<accession>A0AAW0WAR9</accession>
<feature type="compositionally biased region" description="Basic and acidic residues" evidence="4">
    <location>
        <begin position="1811"/>
        <end position="1825"/>
    </location>
</feature>
<feature type="compositionally biased region" description="Polar residues" evidence="4">
    <location>
        <begin position="1625"/>
        <end position="1635"/>
    </location>
</feature>
<evidence type="ECO:0000256" key="3">
    <source>
        <dbReference type="PROSITE-ProRule" id="PRU00235"/>
    </source>
</evidence>
<feature type="region of interest" description="Disordered" evidence="4">
    <location>
        <begin position="1811"/>
        <end position="1844"/>
    </location>
</feature>
<feature type="region of interest" description="Disordered" evidence="4">
    <location>
        <begin position="284"/>
        <end position="312"/>
    </location>
</feature>
<dbReference type="PRINTS" id="PR00633">
    <property type="entry name" value="RCCNDNSATION"/>
</dbReference>
<dbReference type="InterPro" id="IPR051553">
    <property type="entry name" value="Ran_GTPase-activating"/>
</dbReference>
<dbReference type="GO" id="GO:0005737">
    <property type="term" value="C:cytoplasm"/>
    <property type="evidence" value="ECO:0007669"/>
    <property type="project" value="TreeGrafter"/>
</dbReference>
<evidence type="ECO:0000259" key="5">
    <source>
        <dbReference type="Pfam" id="PF25390"/>
    </source>
</evidence>
<keyword evidence="2" id="KW-0677">Repeat</keyword>
<evidence type="ECO:0000256" key="1">
    <source>
        <dbReference type="ARBA" id="ARBA00022658"/>
    </source>
</evidence>
<dbReference type="Pfam" id="PF00415">
    <property type="entry name" value="RCC1"/>
    <property type="match status" value="1"/>
</dbReference>
<dbReference type="SUPFAM" id="SSF50978">
    <property type="entry name" value="WD40 repeat-like"/>
    <property type="match status" value="1"/>
</dbReference>
<organism evidence="6 7">
    <name type="scientific">Cherax quadricarinatus</name>
    <name type="common">Australian red claw crayfish</name>
    <dbReference type="NCBI Taxonomy" id="27406"/>
    <lineage>
        <taxon>Eukaryota</taxon>
        <taxon>Metazoa</taxon>
        <taxon>Ecdysozoa</taxon>
        <taxon>Arthropoda</taxon>
        <taxon>Crustacea</taxon>
        <taxon>Multicrustacea</taxon>
        <taxon>Malacostraca</taxon>
        <taxon>Eumalacostraca</taxon>
        <taxon>Eucarida</taxon>
        <taxon>Decapoda</taxon>
        <taxon>Pleocyemata</taxon>
        <taxon>Astacidea</taxon>
        <taxon>Parastacoidea</taxon>
        <taxon>Parastacidae</taxon>
        <taxon>Cherax</taxon>
    </lineage>
</organism>
<dbReference type="InterPro" id="IPR009091">
    <property type="entry name" value="RCC1/BLIP-II"/>
</dbReference>
<feature type="domain" description="RCC1-like" evidence="5">
    <location>
        <begin position="833"/>
        <end position="1122"/>
    </location>
</feature>
<evidence type="ECO:0000313" key="7">
    <source>
        <dbReference type="Proteomes" id="UP001445076"/>
    </source>
</evidence>
<dbReference type="SUPFAM" id="SSF50985">
    <property type="entry name" value="RCC1/BLIP-II"/>
    <property type="match status" value="2"/>
</dbReference>
<feature type="region of interest" description="Disordered" evidence="4">
    <location>
        <begin position="1135"/>
        <end position="1176"/>
    </location>
</feature>
<dbReference type="PANTHER" id="PTHR45982:SF1">
    <property type="entry name" value="REGULATOR OF CHROMOSOME CONDENSATION"/>
    <property type="match status" value="1"/>
</dbReference>
<dbReference type="Proteomes" id="UP001445076">
    <property type="component" value="Unassembled WGS sequence"/>
</dbReference>
<feature type="repeat" description="RCC1" evidence="3">
    <location>
        <begin position="1010"/>
        <end position="1061"/>
    </location>
</feature>
<reference evidence="6 7" key="1">
    <citation type="journal article" date="2024" name="BMC Genomics">
        <title>Genome assembly of redclaw crayfish (Cherax quadricarinatus) provides insights into its immune adaptation and hypoxia tolerance.</title>
        <authorList>
            <person name="Liu Z."/>
            <person name="Zheng J."/>
            <person name="Li H."/>
            <person name="Fang K."/>
            <person name="Wang S."/>
            <person name="He J."/>
            <person name="Zhou D."/>
            <person name="Weng S."/>
            <person name="Chi M."/>
            <person name="Gu Z."/>
            <person name="He J."/>
            <person name="Li F."/>
            <person name="Wang M."/>
        </authorList>
    </citation>
    <scope>NUCLEOTIDE SEQUENCE [LARGE SCALE GENOMIC DNA]</scope>
    <source>
        <strain evidence="6">ZL_2023a</strain>
    </source>
</reference>
<feature type="repeat" description="RCC1" evidence="3">
    <location>
        <begin position="1368"/>
        <end position="1417"/>
    </location>
</feature>
<dbReference type="Pfam" id="PF25390">
    <property type="entry name" value="WD40_RLD"/>
    <property type="match status" value="1"/>
</dbReference>
<feature type="repeat" description="RCC1" evidence="3">
    <location>
        <begin position="857"/>
        <end position="958"/>
    </location>
</feature>
<gene>
    <name evidence="6" type="ORF">OTU49_009227</name>
</gene>